<dbReference type="SUPFAM" id="SSF55961">
    <property type="entry name" value="Bet v1-like"/>
    <property type="match status" value="1"/>
</dbReference>
<feature type="compositionally biased region" description="Basic and acidic residues" evidence="1">
    <location>
        <begin position="261"/>
        <end position="280"/>
    </location>
</feature>
<dbReference type="PANTHER" id="PTHR33824:SF7">
    <property type="entry name" value="POLYKETIDE CYCLASE_DEHYDRASE AND LIPID TRANSPORT SUPERFAMILY PROTEIN"/>
    <property type="match status" value="1"/>
</dbReference>
<protein>
    <submittedName>
        <fullName evidence="3">SRPBCC family protein</fullName>
    </submittedName>
</protein>
<evidence type="ECO:0000313" key="4">
    <source>
        <dbReference type="Proteomes" id="UP001589709"/>
    </source>
</evidence>
<comment type="caution">
    <text evidence="3">The sequence shown here is derived from an EMBL/GenBank/DDBJ whole genome shotgun (WGS) entry which is preliminary data.</text>
</comment>
<feature type="region of interest" description="Disordered" evidence="1">
    <location>
        <begin position="261"/>
        <end position="377"/>
    </location>
</feature>
<dbReference type="Gene3D" id="3.30.530.20">
    <property type="match status" value="1"/>
</dbReference>
<feature type="compositionally biased region" description="Acidic residues" evidence="1">
    <location>
        <begin position="339"/>
        <end position="368"/>
    </location>
</feature>
<accession>A0ABV5N6B2</accession>
<evidence type="ECO:0000256" key="1">
    <source>
        <dbReference type="SAM" id="MobiDB-lite"/>
    </source>
</evidence>
<gene>
    <name evidence="3" type="ORF">ACFF45_24615</name>
</gene>
<evidence type="ECO:0000259" key="2">
    <source>
        <dbReference type="Pfam" id="PF03364"/>
    </source>
</evidence>
<feature type="compositionally biased region" description="Basic and acidic residues" evidence="1">
    <location>
        <begin position="289"/>
        <end position="301"/>
    </location>
</feature>
<feature type="compositionally biased region" description="Acidic residues" evidence="1">
    <location>
        <begin position="302"/>
        <end position="318"/>
    </location>
</feature>
<feature type="domain" description="Coenzyme Q-binding protein COQ10 START" evidence="2">
    <location>
        <begin position="120"/>
        <end position="238"/>
    </location>
</feature>
<reference evidence="3 4" key="1">
    <citation type="submission" date="2024-09" db="EMBL/GenBank/DDBJ databases">
        <authorList>
            <person name="Sun Q."/>
            <person name="Mori K."/>
        </authorList>
    </citation>
    <scope>NUCLEOTIDE SEQUENCE [LARGE SCALE GENOMIC DNA]</scope>
    <source>
        <strain evidence="3 4">JCM 6917</strain>
    </source>
</reference>
<dbReference type="EMBL" id="JBHMCY010000053">
    <property type="protein sequence ID" value="MFB9465803.1"/>
    <property type="molecule type" value="Genomic_DNA"/>
</dbReference>
<dbReference type="PANTHER" id="PTHR33824">
    <property type="entry name" value="POLYKETIDE CYCLASE/DEHYDRASE AND LIPID TRANSPORT SUPERFAMILY PROTEIN"/>
    <property type="match status" value="1"/>
</dbReference>
<feature type="compositionally biased region" description="Basic and acidic residues" evidence="1">
    <location>
        <begin position="319"/>
        <end position="330"/>
    </location>
</feature>
<proteinExistence type="predicted"/>
<organism evidence="3 4">
    <name type="scientific">Streptomyces cinereospinus</name>
    <dbReference type="NCBI Taxonomy" id="285561"/>
    <lineage>
        <taxon>Bacteria</taxon>
        <taxon>Bacillati</taxon>
        <taxon>Actinomycetota</taxon>
        <taxon>Actinomycetes</taxon>
        <taxon>Kitasatosporales</taxon>
        <taxon>Streptomycetaceae</taxon>
        <taxon>Streptomyces</taxon>
    </lineage>
</organism>
<keyword evidence="4" id="KW-1185">Reference proteome</keyword>
<evidence type="ECO:0000313" key="3">
    <source>
        <dbReference type="EMBL" id="MFB9465803.1"/>
    </source>
</evidence>
<dbReference type="RefSeq" id="WP_381348624.1">
    <property type="nucleotide sequence ID" value="NZ_JBHMCY010000053.1"/>
</dbReference>
<dbReference type="InterPro" id="IPR023393">
    <property type="entry name" value="START-like_dom_sf"/>
</dbReference>
<dbReference type="InterPro" id="IPR047137">
    <property type="entry name" value="ORF3"/>
</dbReference>
<dbReference type="InterPro" id="IPR005031">
    <property type="entry name" value="COQ10_START"/>
</dbReference>
<dbReference type="CDD" id="cd07817">
    <property type="entry name" value="SRPBCC_8"/>
    <property type="match status" value="1"/>
</dbReference>
<name>A0ABV5N6B2_9ACTN</name>
<dbReference type="Pfam" id="PF03364">
    <property type="entry name" value="Polyketide_cyc"/>
    <property type="match status" value="1"/>
</dbReference>
<dbReference type="Proteomes" id="UP001589709">
    <property type="component" value="Unassembled WGS sequence"/>
</dbReference>
<sequence length="377" mass="41385">MTDGKASGHGSSAVTGLLNSPGANKLVEELGAYAEARLQHMLTGMGTKVGDAATRLGSAHVSPGNLVGVLGKGGKLIGGQVASHAKEAVKDKIKGAIGLKHGPSHGGGAKSITVIEDIDVGVPVREAYNQWTQFTEFSRFTKGVVNVEQKDETTSQWEVKIAKSSRAWTGTVMEQVPDERIAWTSEGAKGTTRGVVTFHPAGENLTKVLLVLEYYPKGLFEKTANIWRAQGRRARLDLKLYRKFVMMRGEATGAWRGEIRDGKVVRGPDEEPEEKDREAGGDEGEEKDEEARGEQKDREARDEPDEDEDEERDDEEQPEDRYDERDEDGARAASGTGPESEDDEDEEDEEDDDEEDDEDDEDRDDEEAAAGSRRRPR</sequence>